<gene>
    <name evidence="1" type="ORF">C472_03803</name>
</gene>
<reference evidence="1 2" key="1">
    <citation type="journal article" date="2014" name="PLoS Genet.">
        <title>Phylogenetically driven sequencing of extremely halophilic archaea reveals strategies for static and dynamic osmo-response.</title>
        <authorList>
            <person name="Becker E.A."/>
            <person name="Seitzer P.M."/>
            <person name="Tritt A."/>
            <person name="Larsen D."/>
            <person name="Krusor M."/>
            <person name="Yao A.I."/>
            <person name="Wu D."/>
            <person name="Madern D."/>
            <person name="Eisen J.A."/>
            <person name="Darling A.E."/>
            <person name="Facciotti M.T."/>
        </authorList>
    </citation>
    <scope>NUCLEOTIDE SEQUENCE [LARGE SCALE GENOMIC DNA]</scope>
    <source>
        <strain evidence="1 2">DSM 14210</strain>
    </source>
</reference>
<proteinExistence type="predicted"/>
<dbReference type="EMBL" id="AOJD01000027">
    <property type="protein sequence ID" value="ELZ39405.1"/>
    <property type="molecule type" value="Genomic_DNA"/>
</dbReference>
<evidence type="ECO:0000313" key="1">
    <source>
        <dbReference type="EMBL" id="ELZ39405.1"/>
    </source>
</evidence>
<evidence type="ECO:0000313" key="2">
    <source>
        <dbReference type="Proteomes" id="UP000011523"/>
    </source>
</evidence>
<protein>
    <submittedName>
        <fullName evidence="1">Uncharacterized protein</fullName>
    </submittedName>
</protein>
<comment type="caution">
    <text evidence="1">The sequence shown here is derived from an EMBL/GenBank/DDBJ whole genome shotgun (WGS) entry which is preliminary data.</text>
</comment>
<organism evidence="1 2">
    <name type="scientific">Halorubrum tebenquichense DSM 14210</name>
    <dbReference type="NCBI Taxonomy" id="1227485"/>
    <lineage>
        <taxon>Archaea</taxon>
        <taxon>Methanobacteriati</taxon>
        <taxon>Methanobacteriota</taxon>
        <taxon>Stenosarchaea group</taxon>
        <taxon>Halobacteria</taxon>
        <taxon>Halobacteriales</taxon>
        <taxon>Haloferacaceae</taxon>
        <taxon>Halorubrum</taxon>
    </lineage>
</organism>
<name>M0DV54_9EURY</name>
<accession>M0DV54</accession>
<dbReference type="PATRIC" id="fig|1227485.3.peg.728"/>
<dbReference type="Proteomes" id="UP000011523">
    <property type="component" value="Unassembled WGS sequence"/>
</dbReference>
<sequence length="67" mass="8204">MLRRRFKTWYNEQTDLKEPNETWFGRALRAYFEVDDEDDHNKTLVNRTFRFTEGLVSPDLSFIKDDE</sequence>
<dbReference type="AlphaFoldDB" id="M0DV54"/>
<keyword evidence="2" id="KW-1185">Reference proteome</keyword>